<dbReference type="PROSITE" id="PS50297">
    <property type="entry name" value="ANK_REP_REGION"/>
    <property type="match status" value="4"/>
</dbReference>
<dbReference type="SUPFAM" id="SSF48403">
    <property type="entry name" value="Ankyrin repeat"/>
    <property type="match status" value="2"/>
</dbReference>
<reference evidence="4 5" key="1">
    <citation type="journal article" date="2016" name="Genome Biol. Evol.">
        <title>Divergent and convergent evolution of fungal pathogenicity.</title>
        <authorList>
            <person name="Shang Y."/>
            <person name="Xiao G."/>
            <person name="Zheng P."/>
            <person name="Cen K."/>
            <person name="Zhan S."/>
            <person name="Wang C."/>
        </authorList>
    </citation>
    <scope>NUCLEOTIDE SEQUENCE [LARGE SCALE GENOMIC DNA]</scope>
    <source>
        <strain evidence="4 5">RCEF 1005</strain>
    </source>
</reference>
<feature type="repeat" description="ANK" evidence="3">
    <location>
        <begin position="452"/>
        <end position="484"/>
    </location>
</feature>
<dbReference type="PANTHER" id="PTHR24198:SF165">
    <property type="entry name" value="ANKYRIN REPEAT-CONTAINING PROTEIN-RELATED"/>
    <property type="match status" value="1"/>
</dbReference>
<feature type="repeat" description="ANK" evidence="3">
    <location>
        <begin position="610"/>
        <end position="642"/>
    </location>
</feature>
<dbReference type="EMBL" id="AZHF01000004">
    <property type="protein sequence ID" value="OAA76122.1"/>
    <property type="molecule type" value="Genomic_DNA"/>
</dbReference>
<evidence type="ECO:0000256" key="3">
    <source>
        <dbReference type="PROSITE-ProRule" id="PRU00023"/>
    </source>
</evidence>
<evidence type="ECO:0000313" key="4">
    <source>
        <dbReference type="EMBL" id="OAA76122.1"/>
    </source>
</evidence>
<dbReference type="Proteomes" id="UP000076881">
    <property type="component" value="Unassembled WGS sequence"/>
</dbReference>
<dbReference type="Pfam" id="PF13637">
    <property type="entry name" value="Ank_4"/>
    <property type="match status" value="1"/>
</dbReference>
<dbReference type="PROSITE" id="PS50088">
    <property type="entry name" value="ANK_REPEAT"/>
    <property type="match status" value="5"/>
</dbReference>
<dbReference type="Pfam" id="PF00023">
    <property type="entry name" value="Ank"/>
    <property type="match status" value="1"/>
</dbReference>
<evidence type="ECO:0000313" key="5">
    <source>
        <dbReference type="Proteomes" id="UP000076881"/>
    </source>
</evidence>
<dbReference type="SMART" id="SM00248">
    <property type="entry name" value="ANK"/>
    <property type="match status" value="14"/>
</dbReference>
<protein>
    <submittedName>
        <fullName evidence="4">Ankyrin repeat domain containing protein</fullName>
    </submittedName>
</protein>
<dbReference type="Gene3D" id="1.25.40.20">
    <property type="entry name" value="Ankyrin repeat-containing domain"/>
    <property type="match status" value="4"/>
</dbReference>
<name>A0A162K0A4_CORDF</name>
<gene>
    <name evidence="4" type="ORF">LEL_05806</name>
</gene>
<dbReference type="STRING" id="1081108.A0A162K0A4"/>
<accession>A0A162K0A4</accession>
<dbReference type="Pfam" id="PF12796">
    <property type="entry name" value="Ank_2"/>
    <property type="match status" value="2"/>
</dbReference>
<dbReference type="PANTHER" id="PTHR24198">
    <property type="entry name" value="ANKYRIN REPEAT AND PROTEIN KINASE DOMAIN-CONTAINING PROTEIN"/>
    <property type="match status" value="1"/>
</dbReference>
<proteinExistence type="predicted"/>
<feature type="repeat" description="ANK" evidence="3">
    <location>
        <begin position="419"/>
        <end position="451"/>
    </location>
</feature>
<feature type="repeat" description="ANK" evidence="3">
    <location>
        <begin position="703"/>
        <end position="735"/>
    </location>
</feature>
<keyword evidence="1" id="KW-0677">Repeat</keyword>
<comment type="caution">
    <text evidence="4">The sequence shown here is derived from an EMBL/GenBank/DDBJ whole genome shotgun (WGS) entry which is preliminary data.</text>
</comment>
<keyword evidence="5" id="KW-1185">Reference proteome</keyword>
<keyword evidence="2 3" id="KW-0040">ANK repeat</keyword>
<dbReference type="AlphaFoldDB" id="A0A162K0A4"/>
<dbReference type="InterPro" id="IPR002110">
    <property type="entry name" value="Ankyrin_rpt"/>
</dbReference>
<dbReference type="InterPro" id="IPR036770">
    <property type="entry name" value="Ankyrin_rpt-contain_sf"/>
</dbReference>
<dbReference type="OrthoDB" id="194358at2759"/>
<sequence length="925" mass="99724">MSASAAIAPLHVLSDSRMEGSQMDKARSQCLQLCSDVTVAYDSIAEKMSDYTTLATHLPRGFISLANEVLGACSELSSIYTGLSDASSPSQILPGDVTAVVEKKLRGAQGHMKALDQAVTKLLDHERNGGVRRLRRKFGKMFPSDHVEKLRLEATKMREDLKVGSLLLQWKLGSTCIEREPGIGCVSLAAAIQTVTGQPPKGRGHVASSEVDGSAYRAVAVVPEEQRGVLHHRQTPLTNLPSSTVDTDKGSSAGHSFFNGHSGTTFASNDNGSAARFTMDSTGSSNDGRDRYNEKLRTTMELDKSDETIEYAIDSLVGDIKSLELDSAKVVHMDSVPSAMPHSQPRTMADRDKPNIGALLVSAIRAGDYRALYQLLDRGASPDTGAEIHALNEAIASQDSESARLLLLYGASPNALDIEGQSPLAIAAGKSSLRITIALLKYGANPDAVTRGTHSPLAIAVSSGNLRVTHALLMYGANPNQMTLSGNTLLIESIGGRSSKMLTDLLLNYGAAPNEKSREGKTALFEAITNGRADILDSLIQHGADPNLPGPKHMLWPAIHHPECLRILLAKAADYKKAPGIMELATSINSVESIGILLKAGVDPNAKKDGVYTPLCTAIRDNRGDILELLLRNGADPNIPASEYPAFKCITHHREHFLPALVKAGVKLDKPKGIAETAVAMKNPKVLDWLLKSGVDPNDRCSTGRTPLTTAIRENNIEMVDMLLAHGANPNIRGQDWPVCMAVRHPPVLERILSALQEPRAFKGVMEMAVEANQLSSVKLLRAAGVSVEDRNGGVFSPLTTAIRERRTDIVAYLIGEGGADVNAPGEHLPLVKALRRCHTEHTEIIDMLLEKGADPNKMYRGWNGIMQALENGDLDMLKKLATKTGVDIEVRDELGRTVTEIALSRRWEEAVNILLSSGPVEHRE</sequence>
<feature type="repeat" description="ANK" evidence="3">
    <location>
        <begin position="519"/>
        <end position="551"/>
    </location>
</feature>
<evidence type="ECO:0000256" key="2">
    <source>
        <dbReference type="ARBA" id="ARBA00023043"/>
    </source>
</evidence>
<evidence type="ECO:0000256" key="1">
    <source>
        <dbReference type="ARBA" id="ARBA00022737"/>
    </source>
</evidence>
<organism evidence="4 5">
    <name type="scientific">Akanthomyces lecanii RCEF 1005</name>
    <dbReference type="NCBI Taxonomy" id="1081108"/>
    <lineage>
        <taxon>Eukaryota</taxon>
        <taxon>Fungi</taxon>
        <taxon>Dikarya</taxon>
        <taxon>Ascomycota</taxon>
        <taxon>Pezizomycotina</taxon>
        <taxon>Sordariomycetes</taxon>
        <taxon>Hypocreomycetidae</taxon>
        <taxon>Hypocreales</taxon>
        <taxon>Cordycipitaceae</taxon>
        <taxon>Akanthomyces</taxon>
        <taxon>Cordyceps confragosa</taxon>
    </lineage>
</organism>